<reference evidence="3" key="1">
    <citation type="journal article" date="2019" name="Int. J. Syst. Evol. Microbiol.">
        <title>The Global Catalogue of Microorganisms (GCM) 10K type strain sequencing project: providing services to taxonomists for standard genome sequencing and annotation.</title>
        <authorList>
            <consortium name="The Broad Institute Genomics Platform"/>
            <consortium name="The Broad Institute Genome Sequencing Center for Infectious Disease"/>
            <person name="Wu L."/>
            <person name="Ma J."/>
        </authorList>
    </citation>
    <scope>NUCLEOTIDE SEQUENCE [LARGE SCALE GENOMIC DNA]</scope>
    <source>
        <strain evidence="3">JCM 13476</strain>
    </source>
</reference>
<evidence type="ECO:0000313" key="2">
    <source>
        <dbReference type="EMBL" id="GAA0391105.1"/>
    </source>
</evidence>
<dbReference type="Gene3D" id="6.10.280.50">
    <property type="match status" value="1"/>
</dbReference>
<dbReference type="EMBL" id="BAAAEJ010000007">
    <property type="protein sequence ID" value="GAA0391105.1"/>
    <property type="molecule type" value="Genomic_DNA"/>
</dbReference>
<dbReference type="InterPro" id="IPR007420">
    <property type="entry name" value="DUF465"/>
</dbReference>
<dbReference type="InterPro" id="IPR038444">
    <property type="entry name" value="DUF465_sf"/>
</dbReference>
<dbReference type="Pfam" id="PF04325">
    <property type="entry name" value="DUF465"/>
    <property type="match status" value="1"/>
</dbReference>
<gene>
    <name evidence="2" type="ORF">GCM10009093_17190</name>
</gene>
<organism evidence="2 3">
    <name type="scientific">Brevundimonas terrae</name>
    <dbReference type="NCBI Taxonomy" id="363631"/>
    <lineage>
        <taxon>Bacteria</taxon>
        <taxon>Pseudomonadati</taxon>
        <taxon>Pseudomonadota</taxon>
        <taxon>Alphaproteobacteria</taxon>
        <taxon>Caulobacterales</taxon>
        <taxon>Caulobacteraceae</taxon>
        <taxon>Brevundimonas</taxon>
    </lineage>
</organism>
<dbReference type="Proteomes" id="UP001500791">
    <property type="component" value="Unassembled WGS sequence"/>
</dbReference>
<protein>
    <submittedName>
        <fullName evidence="2">DUF465 domain-containing protein</fullName>
    </submittedName>
</protein>
<name>A0ABP3I6J5_9CAUL</name>
<evidence type="ECO:0000256" key="1">
    <source>
        <dbReference type="SAM" id="Coils"/>
    </source>
</evidence>
<accession>A0ABP3I6J5</accession>
<feature type="coiled-coil region" evidence="1">
    <location>
        <begin position="7"/>
        <end position="55"/>
    </location>
</feature>
<evidence type="ECO:0000313" key="3">
    <source>
        <dbReference type="Proteomes" id="UP001500791"/>
    </source>
</evidence>
<comment type="caution">
    <text evidence="2">The sequence shown here is derived from an EMBL/GenBank/DDBJ whole genome shotgun (WGS) entry which is preliminary data.</text>
</comment>
<keyword evidence="1" id="KW-0175">Coiled coil</keyword>
<dbReference type="RefSeq" id="WP_167176801.1">
    <property type="nucleotide sequence ID" value="NZ_BAAAEJ010000007.1"/>
</dbReference>
<proteinExistence type="predicted"/>
<keyword evidence="3" id="KW-1185">Reference proteome</keyword>
<sequence>MTIEARIRELGNRHRNLDDTIQQEMRRPTADATRLRGLKQQKLKLKEEIGQLESRMH</sequence>